<sequence length="213" mass="21509">MAERPSTSDGGTVRGSRSKRILLVAIVIGSVLTLAAATRIWVEIDLFAGAAAFDELSVTGQQLNPSISPIAIAALASALVLAIAGPVLRRVLGAVVLLLGAGIALLGANAQLDPRGGVEWVVAEATGLAGDAQYALVSGLSTTPWPVLTCVYGGAIALAGVLVLLLGGGWRAAGRKYQSRPDRGDAAAAGGAPDRIGEWDALSEGQDPSDPRP</sequence>
<proteinExistence type="predicted"/>
<feature type="transmembrane region" description="Helical" evidence="2">
    <location>
        <begin position="91"/>
        <end position="110"/>
    </location>
</feature>
<dbReference type="InterPro" id="IPR019051">
    <property type="entry name" value="Trp_biosyn_TM_oprn/chp"/>
</dbReference>
<dbReference type="EMBL" id="CAJVAP010000021">
    <property type="protein sequence ID" value="CAG7615160.1"/>
    <property type="molecule type" value="Genomic_DNA"/>
</dbReference>
<gene>
    <name evidence="3" type="ORF">LEUCIP111803_01850</name>
</gene>
<keyword evidence="2" id="KW-1133">Transmembrane helix</keyword>
<name>A0A916K1M6_9MICO</name>
<protein>
    <recommendedName>
        <fullName evidence="5">Tryptophan-associated membrane protein</fullName>
    </recommendedName>
</protein>
<evidence type="ECO:0000313" key="4">
    <source>
        <dbReference type="Proteomes" id="UP000693892"/>
    </source>
</evidence>
<evidence type="ECO:0000256" key="2">
    <source>
        <dbReference type="SAM" id="Phobius"/>
    </source>
</evidence>
<evidence type="ECO:0000256" key="1">
    <source>
        <dbReference type="SAM" id="MobiDB-lite"/>
    </source>
</evidence>
<keyword evidence="2" id="KW-0472">Membrane</keyword>
<accession>A0A916K1M6</accession>
<comment type="caution">
    <text evidence="3">The sequence shown here is derived from an EMBL/GenBank/DDBJ whole genome shotgun (WGS) entry which is preliminary data.</text>
</comment>
<evidence type="ECO:0000313" key="3">
    <source>
        <dbReference type="EMBL" id="CAG7615160.1"/>
    </source>
</evidence>
<keyword evidence="2" id="KW-0812">Transmembrane</keyword>
<dbReference type="Pfam" id="PF09534">
    <property type="entry name" value="Trp_oprn_chp"/>
    <property type="match status" value="1"/>
</dbReference>
<feature type="transmembrane region" description="Helical" evidence="2">
    <location>
        <begin position="145"/>
        <end position="170"/>
    </location>
</feature>
<feature type="transmembrane region" description="Helical" evidence="2">
    <location>
        <begin position="62"/>
        <end position="84"/>
    </location>
</feature>
<dbReference type="RefSeq" id="WP_218115719.1">
    <property type="nucleotide sequence ID" value="NZ_CAJVAP010000021.1"/>
</dbReference>
<feature type="region of interest" description="Disordered" evidence="1">
    <location>
        <begin position="178"/>
        <end position="213"/>
    </location>
</feature>
<reference evidence="3" key="1">
    <citation type="submission" date="2021-06" db="EMBL/GenBank/DDBJ databases">
        <authorList>
            <person name="Criscuolo A."/>
        </authorList>
    </citation>
    <scope>NUCLEOTIDE SEQUENCE</scope>
    <source>
        <strain evidence="3">CIP111803</strain>
    </source>
</reference>
<evidence type="ECO:0008006" key="5">
    <source>
        <dbReference type="Google" id="ProtNLM"/>
    </source>
</evidence>
<dbReference type="Proteomes" id="UP000693892">
    <property type="component" value="Unassembled WGS sequence"/>
</dbReference>
<keyword evidence="4" id="KW-1185">Reference proteome</keyword>
<organism evidence="3 4">
    <name type="scientific">Leucobacter soli</name>
    <dbReference type="NCBI Taxonomy" id="2812850"/>
    <lineage>
        <taxon>Bacteria</taxon>
        <taxon>Bacillati</taxon>
        <taxon>Actinomycetota</taxon>
        <taxon>Actinomycetes</taxon>
        <taxon>Micrococcales</taxon>
        <taxon>Microbacteriaceae</taxon>
        <taxon>Leucobacter</taxon>
    </lineage>
</organism>
<dbReference type="AlphaFoldDB" id="A0A916K1M6"/>
<feature type="transmembrane region" description="Helical" evidence="2">
    <location>
        <begin position="21"/>
        <end position="42"/>
    </location>
</feature>